<comment type="caution">
    <text evidence="4">The sequence shown here is derived from an EMBL/GenBank/DDBJ whole genome shotgun (WGS) entry which is preliminary data.</text>
</comment>
<evidence type="ECO:0000256" key="2">
    <source>
        <dbReference type="ARBA" id="ARBA00022840"/>
    </source>
</evidence>
<reference evidence="4 5" key="2">
    <citation type="submission" date="2017-10" db="EMBL/GenBank/DDBJ databases">
        <title>Extensive intraspecific genome diversity in a model arbuscular mycorrhizal fungus.</title>
        <authorList>
            <person name="Chen E.C.H."/>
            <person name="Morin E."/>
            <person name="Baudet D."/>
            <person name="Noel J."/>
            <person name="Ndikumana S."/>
            <person name="Charron P."/>
            <person name="St-Onge C."/>
            <person name="Giorgi J."/>
            <person name="Grigoriev I.V."/>
            <person name="Roux C."/>
            <person name="Martin F.M."/>
            <person name="Corradi N."/>
        </authorList>
    </citation>
    <scope>NUCLEOTIDE SEQUENCE [LARGE SCALE GENOMIC DNA]</scope>
    <source>
        <strain evidence="4 5">C2</strain>
    </source>
</reference>
<dbReference type="Proteomes" id="UP000233469">
    <property type="component" value="Unassembled WGS sequence"/>
</dbReference>
<dbReference type="SUPFAM" id="SSF56112">
    <property type="entry name" value="Protein kinase-like (PK-like)"/>
    <property type="match status" value="1"/>
</dbReference>
<dbReference type="VEuPathDB" id="FungiDB:RhiirA1_441087"/>
<sequence length="201" mass="23368">MSTETDNTFSIENYSIQNGEYYFYERFFSYVEKMDCGSVNNKMYKANMNKCLLVISYTEGRTLRNYLDERFSLMGWEIKCRFGCEISNAIRYMHINGVVHEDLNSNNILVHQNSIRISDFGLSRRIKNKSKISYDALPYDAPERQGVTLGTVYGKIPFSDRKYDANLAKEINTPKSWNGDPDMRPTIHKVITAMLMPQVNM</sequence>
<evidence type="ECO:0000256" key="1">
    <source>
        <dbReference type="ARBA" id="ARBA00022741"/>
    </source>
</evidence>
<dbReference type="VEuPathDB" id="FungiDB:RhiirFUN_005003"/>
<dbReference type="Gene3D" id="1.10.510.10">
    <property type="entry name" value="Transferase(Phosphotransferase) domain 1"/>
    <property type="match status" value="1"/>
</dbReference>
<keyword evidence="2" id="KW-0067">ATP-binding</keyword>
<name>A0A2N1MBY8_9GLOM</name>
<dbReference type="InterPro" id="IPR011009">
    <property type="entry name" value="Kinase-like_dom_sf"/>
</dbReference>
<dbReference type="EMBL" id="LLXL01003193">
    <property type="protein sequence ID" value="PKK59152.1"/>
    <property type="molecule type" value="Genomic_DNA"/>
</dbReference>
<evidence type="ECO:0000313" key="4">
    <source>
        <dbReference type="EMBL" id="PKK59152.1"/>
    </source>
</evidence>
<dbReference type="VEuPathDB" id="FungiDB:FUN_005355"/>
<dbReference type="AlphaFoldDB" id="A0A2N1MBY8"/>
<gene>
    <name evidence="4" type="ORF">RhiirC2_795242</name>
</gene>
<accession>A0A2N1MBY8</accession>
<evidence type="ECO:0000313" key="5">
    <source>
        <dbReference type="Proteomes" id="UP000233469"/>
    </source>
</evidence>
<reference evidence="4 5" key="1">
    <citation type="submission" date="2016-04" db="EMBL/GenBank/DDBJ databases">
        <title>Genome analyses suggest a sexual origin of heterokaryosis in a supposedly ancient asexual fungus.</title>
        <authorList>
            <person name="Ropars J."/>
            <person name="Sedzielewska K."/>
            <person name="Noel J."/>
            <person name="Charron P."/>
            <person name="Farinelli L."/>
            <person name="Marton T."/>
            <person name="Kruger M."/>
            <person name="Pelin A."/>
            <person name="Brachmann A."/>
            <person name="Corradi N."/>
        </authorList>
    </citation>
    <scope>NUCLEOTIDE SEQUENCE [LARGE SCALE GENOMIC DNA]</scope>
    <source>
        <strain evidence="4 5">C2</strain>
    </source>
</reference>
<dbReference type="InterPro" id="IPR000719">
    <property type="entry name" value="Prot_kinase_dom"/>
</dbReference>
<dbReference type="GO" id="GO:0004674">
    <property type="term" value="F:protein serine/threonine kinase activity"/>
    <property type="evidence" value="ECO:0007669"/>
    <property type="project" value="TreeGrafter"/>
</dbReference>
<proteinExistence type="predicted"/>
<protein>
    <recommendedName>
        <fullName evidence="3">Protein kinase domain-containing protein</fullName>
    </recommendedName>
</protein>
<organism evidence="4 5">
    <name type="scientific">Rhizophagus irregularis</name>
    <dbReference type="NCBI Taxonomy" id="588596"/>
    <lineage>
        <taxon>Eukaryota</taxon>
        <taxon>Fungi</taxon>
        <taxon>Fungi incertae sedis</taxon>
        <taxon>Mucoromycota</taxon>
        <taxon>Glomeromycotina</taxon>
        <taxon>Glomeromycetes</taxon>
        <taxon>Glomerales</taxon>
        <taxon>Glomeraceae</taxon>
        <taxon>Rhizophagus</taxon>
    </lineage>
</organism>
<feature type="domain" description="Protein kinase" evidence="3">
    <location>
        <begin position="1"/>
        <end position="201"/>
    </location>
</feature>
<dbReference type="PANTHER" id="PTHR24346">
    <property type="entry name" value="MAP/MICROTUBULE AFFINITY-REGULATING KINASE"/>
    <property type="match status" value="1"/>
</dbReference>
<dbReference type="GO" id="GO:0035556">
    <property type="term" value="P:intracellular signal transduction"/>
    <property type="evidence" value="ECO:0007669"/>
    <property type="project" value="TreeGrafter"/>
</dbReference>
<dbReference type="GO" id="GO:0005524">
    <property type="term" value="F:ATP binding"/>
    <property type="evidence" value="ECO:0007669"/>
    <property type="project" value="UniProtKB-KW"/>
</dbReference>
<dbReference type="PROSITE" id="PS50011">
    <property type="entry name" value="PROTEIN_KINASE_DOM"/>
    <property type="match status" value="1"/>
</dbReference>
<dbReference type="Pfam" id="PF00069">
    <property type="entry name" value="Pkinase"/>
    <property type="match status" value="1"/>
</dbReference>
<dbReference type="GO" id="GO:0005737">
    <property type="term" value="C:cytoplasm"/>
    <property type="evidence" value="ECO:0007669"/>
    <property type="project" value="TreeGrafter"/>
</dbReference>
<keyword evidence="1" id="KW-0547">Nucleotide-binding</keyword>
<dbReference type="PANTHER" id="PTHR24346:SF30">
    <property type="entry name" value="MATERNAL EMBRYONIC LEUCINE ZIPPER KINASE"/>
    <property type="match status" value="1"/>
</dbReference>
<evidence type="ECO:0000259" key="3">
    <source>
        <dbReference type="PROSITE" id="PS50011"/>
    </source>
</evidence>